<proteinExistence type="predicted"/>
<dbReference type="AlphaFoldDB" id="A0A8T8E712"/>
<dbReference type="Proteomes" id="UP000637819">
    <property type="component" value="Plasmid pHTS220"/>
</dbReference>
<dbReference type="EMBL" id="CP069191">
    <property type="protein sequence ID" value="QRV17655.1"/>
    <property type="molecule type" value="Genomic_DNA"/>
</dbReference>
<accession>A0A8T8E712</accession>
<reference evidence="1 2" key="1">
    <citation type="submission" date="2021-01" db="EMBL/GenBank/DDBJ databases">
        <title>Genome Sequence and Methylation Pattern of Haloterrigena salifodinae BOL5-1, An Extremely Halophilic Archaeon from a Bolivian Salt Mine.</title>
        <authorList>
            <person name="DasSarma P."/>
            <person name="Anton B.P."/>
            <person name="DasSarma S.L."/>
            <person name="von Ehrenheim H.A.L."/>
            <person name="Martinez F.L."/>
            <person name="Guzman D."/>
            <person name="Roberts R.J."/>
            <person name="DasSarma S."/>
        </authorList>
    </citation>
    <scope>NUCLEOTIDE SEQUENCE [LARGE SCALE GENOMIC DNA]</scope>
    <source>
        <strain evidence="1 2">BOL5-1</strain>
        <plasmid evidence="1 2">pHTS220</plasmid>
    </source>
</reference>
<keyword evidence="1" id="KW-0614">Plasmid</keyword>
<dbReference type="RefSeq" id="WP_204749630.1">
    <property type="nucleotide sequence ID" value="NZ_CP069191.1"/>
</dbReference>
<evidence type="ECO:0000313" key="2">
    <source>
        <dbReference type="Proteomes" id="UP000637819"/>
    </source>
</evidence>
<sequence length="57" mass="6455">MRAREWAIAGTFREPEAYDIPDLPSWRVCRTECGGLAFADGDGEPFIAADRPMKVRR</sequence>
<name>A0A8T8E712_9EURY</name>
<dbReference type="KEGG" id="hsal:JMJ58_22885"/>
<organism evidence="1 2">
    <name type="scientific">Haloterrigena salifodinae</name>
    <dbReference type="NCBI Taxonomy" id="2675099"/>
    <lineage>
        <taxon>Archaea</taxon>
        <taxon>Methanobacteriati</taxon>
        <taxon>Methanobacteriota</taxon>
        <taxon>Stenosarchaea group</taxon>
        <taxon>Halobacteria</taxon>
        <taxon>Halobacteriales</taxon>
        <taxon>Natrialbaceae</taxon>
        <taxon>Haloterrigena</taxon>
    </lineage>
</organism>
<dbReference type="OrthoDB" id="228552at2157"/>
<geneLocation type="plasmid" evidence="1 2">
    <name>pHTS220</name>
</geneLocation>
<gene>
    <name evidence="1" type="ORF">JMJ58_22885</name>
</gene>
<protein>
    <submittedName>
        <fullName evidence="1">Uncharacterized protein</fullName>
    </submittedName>
</protein>
<evidence type="ECO:0000313" key="1">
    <source>
        <dbReference type="EMBL" id="QRV17655.1"/>
    </source>
</evidence>
<keyword evidence="2" id="KW-1185">Reference proteome</keyword>
<dbReference type="GeneID" id="62878035"/>